<comment type="caution">
    <text evidence="7">The sequence shown here is derived from an EMBL/GenBank/DDBJ whole genome shotgun (WGS) entry which is preliminary data.</text>
</comment>
<dbReference type="PANTHER" id="PTHR31123">
    <property type="entry name" value="ACCUMULATION OF DYADS PROTEIN 2-RELATED"/>
    <property type="match status" value="1"/>
</dbReference>
<evidence type="ECO:0000313" key="7">
    <source>
        <dbReference type="EMBL" id="KAK5046013.1"/>
    </source>
</evidence>
<organism evidence="7 8">
    <name type="scientific">Exophiala bonariae</name>
    <dbReference type="NCBI Taxonomy" id="1690606"/>
    <lineage>
        <taxon>Eukaryota</taxon>
        <taxon>Fungi</taxon>
        <taxon>Dikarya</taxon>
        <taxon>Ascomycota</taxon>
        <taxon>Pezizomycotina</taxon>
        <taxon>Eurotiomycetes</taxon>
        <taxon>Chaetothyriomycetidae</taxon>
        <taxon>Chaetothyriales</taxon>
        <taxon>Herpotrichiellaceae</taxon>
        <taxon>Exophiala</taxon>
    </lineage>
</organism>
<feature type="transmembrane region" description="Helical" evidence="6">
    <location>
        <begin position="41"/>
        <end position="62"/>
    </location>
</feature>
<dbReference type="InterPro" id="IPR051633">
    <property type="entry name" value="AceTr"/>
</dbReference>
<dbReference type="GO" id="GO:0015123">
    <property type="term" value="F:acetate transmembrane transporter activity"/>
    <property type="evidence" value="ECO:0007669"/>
    <property type="project" value="TreeGrafter"/>
</dbReference>
<keyword evidence="4 6" id="KW-1133">Transmembrane helix</keyword>
<keyword evidence="8" id="KW-1185">Reference proteome</keyword>
<evidence type="ECO:0000256" key="1">
    <source>
        <dbReference type="ARBA" id="ARBA00004141"/>
    </source>
</evidence>
<evidence type="ECO:0000256" key="2">
    <source>
        <dbReference type="ARBA" id="ARBA00005587"/>
    </source>
</evidence>
<evidence type="ECO:0000256" key="3">
    <source>
        <dbReference type="ARBA" id="ARBA00022692"/>
    </source>
</evidence>
<gene>
    <name evidence="7" type="ORF">LTR84_008800</name>
</gene>
<reference evidence="7 8" key="1">
    <citation type="submission" date="2023-08" db="EMBL/GenBank/DDBJ databases">
        <title>Black Yeasts Isolated from many extreme environments.</title>
        <authorList>
            <person name="Coleine C."/>
            <person name="Stajich J.E."/>
            <person name="Selbmann L."/>
        </authorList>
    </citation>
    <scope>NUCLEOTIDE SEQUENCE [LARGE SCALE GENOMIC DNA]</scope>
    <source>
        <strain evidence="7 8">CCFEE 5792</strain>
    </source>
</reference>
<name>A0AAV9MWR1_9EURO</name>
<dbReference type="Proteomes" id="UP001358417">
    <property type="component" value="Unassembled WGS sequence"/>
</dbReference>
<evidence type="ECO:0000313" key="8">
    <source>
        <dbReference type="Proteomes" id="UP001358417"/>
    </source>
</evidence>
<dbReference type="Pfam" id="PF01184">
    <property type="entry name" value="Gpr1_Fun34_YaaH"/>
    <property type="match status" value="1"/>
</dbReference>
<keyword evidence="3 6" id="KW-0812">Transmembrane</keyword>
<feature type="transmembrane region" description="Helical" evidence="6">
    <location>
        <begin position="74"/>
        <end position="93"/>
    </location>
</feature>
<dbReference type="GeneID" id="89976962"/>
<accession>A0AAV9MWR1</accession>
<feature type="transmembrane region" description="Helical" evidence="6">
    <location>
        <begin position="209"/>
        <end position="229"/>
    </location>
</feature>
<dbReference type="RefSeq" id="XP_064701618.1">
    <property type="nucleotide sequence ID" value="XM_064852344.1"/>
</dbReference>
<evidence type="ECO:0000256" key="5">
    <source>
        <dbReference type="ARBA" id="ARBA00023136"/>
    </source>
</evidence>
<dbReference type="GO" id="GO:0005886">
    <property type="term" value="C:plasma membrane"/>
    <property type="evidence" value="ECO:0007669"/>
    <property type="project" value="TreeGrafter"/>
</dbReference>
<feature type="transmembrane region" description="Helical" evidence="6">
    <location>
        <begin position="100"/>
        <end position="121"/>
    </location>
</feature>
<dbReference type="PANTHER" id="PTHR31123:SF4">
    <property type="entry name" value="PROTEIN ALCS"/>
    <property type="match status" value="1"/>
</dbReference>
<sequence length="263" mass="28420">MEAQIPVPSSSSGLRTKSTNEARLPAKVIERDWRLSLGNSFPIGIGGMVLALSPLSNIFLGWRGTGGLGSAAVGSYYFLGGLLMITASLFEWVRGQSFPSIVFATYGGFWLTYASTLTPFYNAAIAYQPQNPDTAATNPEFAASLGFFFLYMGLLSFVYLICAVKTNIVFVGFFAALIPTFCCLAAGLWALAEHDNDSAVNLQKTAGGFAFVTALLGWYLFSAVLLIIVDFPFKIPLGDLSCVHWYPKSQIFDEENSGDGSKD</sequence>
<evidence type="ECO:0000256" key="4">
    <source>
        <dbReference type="ARBA" id="ARBA00022989"/>
    </source>
</evidence>
<feature type="transmembrane region" description="Helical" evidence="6">
    <location>
        <begin position="168"/>
        <end position="189"/>
    </location>
</feature>
<evidence type="ECO:0000256" key="6">
    <source>
        <dbReference type="SAM" id="Phobius"/>
    </source>
</evidence>
<keyword evidence="5 6" id="KW-0472">Membrane</keyword>
<evidence type="ECO:0008006" key="9">
    <source>
        <dbReference type="Google" id="ProtNLM"/>
    </source>
</evidence>
<feature type="transmembrane region" description="Helical" evidence="6">
    <location>
        <begin position="141"/>
        <end position="161"/>
    </location>
</feature>
<dbReference type="EMBL" id="JAVRRD010000033">
    <property type="protein sequence ID" value="KAK5046013.1"/>
    <property type="molecule type" value="Genomic_DNA"/>
</dbReference>
<dbReference type="AlphaFoldDB" id="A0AAV9MWR1"/>
<comment type="similarity">
    <text evidence="2">Belongs to the acetate uptake transporter (AceTr) (TC 2.A.96) family.</text>
</comment>
<dbReference type="InterPro" id="IPR000791">
    <property type="entry name" value="Gpr1/Fun34/SatP-like"/>
</dbReference>
<comment type="subcellular location">
    <subcellularLocation>
        <location evidence="1">Membrane</location>
        <topology evidence="1">Multi-pass membrane protein</topology>
    </subcellularLocation>
</comment>
<protein>
    <recommendedName>
        <fullName evidence="9">GPR1/FUN34/YaaH-class plasma membrane protein</fullName>
    </recommendedName>
</protein>
<proteinExistence type="inferred from homology"/>